<organism evidence="3 4">
    <name type="scientific">Massarina eburnea CBS 473.64</name>
    <dbReference type="NCBI Taxonomy" id="1395130"/>
    <lineage>
        <taxon>Eukaryota</taxon>
        <taxon>Fungi</taxon>
        <taxon>Dikarya</taxon>
        <taxon>Ascomycota</taxon>
        <taxon>Pezizomycotina</taxon>
        <taxon>Dothideomycetes</taxon>
        <taxon>Pleosporomycetidae</taxon>
        <taxon>Pleosporales</taxon>
        <taxon>Massarineae</taxon>
        <taxon>Massarinaceae</taxon>
        <taxon>Massarina</taxon>
    </lineage>
</organism>
<feature type="region of interest" description="Disordered" evidence="1">
    <location>
        <begin position="252"/>
        <end position="275"/>
    </location>
</feature>
<reference evidence="3" key="1">
    <citation type="journal article" date="2020" name="Stud. Mycol.">
        <title>101 Dothideomycetes genomes: a test case for predicting lifestyles and emergence of pathogens.</title>
        <authorList>
            <person name="Haridas S."/>
            <person name="Albert R."/>
            <person name="Binder M."/>
            <person name="Bloem J."/>
            <person name="Labutti K."/>
            <person name="Salamov A."/>
            <person name="Andreopoulos B."/>
            <person name="Baker S."/>
            <person name="Barry K."/>
            <person name="Bills G."/>
            <person name="Bluhm B."/>
            <person name="Cannon C."/>
            <person name="Castanera R."/>
            <person name="Culley D."/>
            <person name="Daum C."/>
            <person name="Ezra D."/>
            <person name="Gonzalez J."/>
            <person name="Henrissat B."/>
            <person name="Kuo A."/>
            <person name="Liang C."/>
            <person name="Lipzen A."/>
            <person name="Lutzoni F."/>
            <person name="Magnuson J."/>
            <person name="Mondo S."/>
            <person name="Nolan M."/>
            <person name="Ohm R."/>
            <person name="Pangilinan J."/>
            <person name="Park H.-J."/>
            <person name="Ramirez L."/>
            <person name="Alfaro M."/>
            <person name="Sun H."/>
            <person name="Tritt A."/>
            <person name="Yoshinaga Y."/>
            <person name="Zwiers L.-H."/>
            <person name="Turgeon B."/>
            <person name="Goodwin S."/>
            <person name="Spatafora J."/>
            <person name="Crous P."/>
            <person name="Grigoriev I."/>
        </authorList>
    </citation>
    <scope>NUCLEOTIDE SEQUENCE</scope>
    <source>
        <strain evidence="3">CBS 473.64</strain>
    </source>
</reference>
<proteinExistence type="predicted"/>
<gene>
    <name evidence="3" type="ORF">P280DRAFT_272318</name>
</gene>
<feature type="chain" id="PRO_5025393574" evidence="2">
    <location>
        <begin position="34"/>
        <end position="412"/>
    </location>
</feature>
<feature type="compositionally biased region" description="Acidic residues" evidence="1">
    <location>
        <begin position="261"/>
        <end position="272"/>
    </location>
</feature>
<evidence type="ECO:0000313" key="4">
    <source>
        <dbReference type="Proteomes" id="UP000799753"/>
    </source>
</evidence>
<protein>
    <submittedName>
        <fullName evidence="3">Uncharacterized protein</fullName>
    </submittedName>
</protein>
<dbReference type="OrthoDB" id="3808977at2759"/>
<accession>A0A6A6S7J5</accession>
<evidence type="ECO:0000256" key="2">
    <source>
        <dbReference type="SAM" id="SignalP"/>
    </source>
</evidence>
<keyword evidence="4" id="KW-1185">Reference proteome</keyword>
<keyword evidence="2" id="KW-0732">Signal</keyword>
<name>A0A6A6S7J5_9PLEO</name>
<evidence type="ECO:0000256" key="1">
    <source>
        <dbReference type="SAM" id="MobiDB-lite"/>
    </source>
</evidence>
<evidence type="ECO:0000313" key="3">
    <source>
        <dbReference type="EMBL" id="KAF2642713.1"/>
    </source>
</evidence>
<dbReference type="Proteomes" id="UP000799753">
    <property type="component" value="Unassembled WGS sequence"/>
</dbReference>
<sequence>MTVFLREIVNMWSTLTPAILAALSLNLISLTHALPPESDNCEYIYNNPRQDCSFNFYDDGDDDPSYFLYTIETGRYSGDDFIGYCPDGGESYYFAISCNYRQRDGGGWVGPFNGGYSNFVHPIPATITVPLSDLPVSSLYPGVDFSCNVLPGTSSYSGLTDRFTLRNTPTPRTVTATVVVPTEATSTSTTTSTLVGTSSTTTTLSTVSVTKTGKATTTLSTRTSTTITITPAPRTMKKNAIFYTTTTLSCIPTDGQGTGDPDADTDTEDDPTPDSFNGWDYSGEAATCYSRFVTPTITTTQYTTSTNKQVIYINTSFQFSTTTTTITAPAPTSYTKVTSTVTKTKVETRSKYTVNPVLTTTKLSVRTNTVTKWPAGPMTYCGGTPAPRKPRTCRNPRVVYSKNMVRKGRCDG</sequence>
<dbReference type="AlphaFoldDB" id="A0A6A6S7J5"/>
<feature type="signal peptide" evidence="2">
    <location>
        <begin position="1"/>
        <end position="33"/>
    </location>
</feature>
<dbReference type="EMBL" id="MU006781">
    <property type="protein sequence ID" value="KAF2642713.1"/>
    <property type="molecule type" value="Genomic_DNA"/>
</dbReference>